<dbReference type="RefSeq" id="XP_069209765.1">
    <property type="nucleotide sequence ID" value="XM_069352347.1"/>
</dbReference>
<dbReference type="PROSITE" id="PS51016">
    <property type="entry name" value="MYTH4"/>
    <property type="match status" value="1"/>
</dbReference>
<comment type="caution">
    <text evidence="5">The sequence shown here is derived from an EMBL/GenBank/DDBJ whole genome shotgun (WGS) entry which is preliminary data.</text>
</comment>
<dbReference type="GeneID" id="95984861"/>
<dbReference type="InterPro" id="IPR008936">
    <property type="entry name" value="Rho_GTPase_activation_prot"/>
</dbReference>
<dbReference type="SMART" id="SM00139">
    <property type="entry name" value="MyTH4"/>
    <property type="match status" value="1"/>
</dbReference>
<reference evidence="5 6" key="1">
    <citation type="submission" date="2023-08" db="EMBL/GenBank/DDBJ databases">
        <title>Annotated Genome Sequence of Vanrija albida AlHP1.</title>
        <authorList>
            <person name="Herzog R."/>
        </authorList>
    </citation>
    <scope>NUCLEOTIDE SEQUENCE [LARGE SCALE GENOMIC DNA]</scope>
    <source>
        <strain evidence="5 6">AlHP1</strain>
    </source>
</reference>
<feature type="region of interest" description="Disordered" evidence="1">
    <location>
        <begin position="267"/>
        <end position="342"/>
    </location>
</feature>
<dbReference type="Gene3D" id="2.20.70.10">
    <property type="match status" value="1"/>
</dbReference>
<dbReference type="InterPro" id="IPR000198">
    <property type="entry name" value="RhoGAP_dom"/>
</dbReference>
<feature type="domain" description="WW" evidence="2">
    <location>
        <begin position="143"/>
        <end position="177"/>
    </location>
</feature>
<feature type="compositionally biased region" description="Acidic residues" evidence="1">
    <location>
        <begin position="790"/>
        <end position="799"/>
    </location>
</feature>
<dbReference type="SUPFAM" id="SSF51045">
    <property type="entry name" value="WW domain"/>
    <property type="match status" value="1"/>
</dbReference>
<feature type="compositionally biased region" description="Polar residues" evidence="1">
    <location>
        <begin position="196"/>
        <end position="209"/>
    </location>
</feature>
<name>A0ABR3Q597_9TREE</name>
<dbReference type="SMART" id="SM00324">
    <property type="entry name" value="RhoGAP"/>
    <property type="match status" value="1"/>
</dbReference>
<evidence type="ECO:0008006" key="7">
    <source>
        <dbReference type="Google" id="ProtNLM"/>
    </source>
</evidence>
<protein>
    <recommendedName>
        <fullName evidence="7">Rho-GAP domain-containing protein</fullName>
    </recommendedName>
</protein>
<feature type="region of interest" description="Disordered" evidence="1">
    <location>
        <begin position="1"/>
        <end position="85"/>
    </location>
</feature>
<dbReference type="Pfam" id="PF00784">
    <property type="entry name" value="MyTH4"/>
    <property type="match status" value="1"/>
</dbReference>
<keyword evidence="6" id="KW-1185">Reference proteome</keyword>
<feature type="domain" description="Rho-GAP" evidence="3">
    <location>
        <begin position="583"/>
        <end position="772"/>
    </location>
</feature>
<dbReference type="PROSITE" id="PS50020">
    <property type="entry name" value="WW_DOMAIN_2"/>
    <property type="match status" value="1"/>
</dbReference>
<dbReference type="Gene3D" id="1.10.555.10">
    <property type="entry name" value="Rho GTPase activation protein"/>
    <property type="match status" value="1"/>
</dbReference>
<gene>
    <name evidence="5" type="ORF">Q8F55_003818</name>
</gene>
<feature type="compositionally biased region" description="Basic and acidic residues" evidence="1">
    <location>
        <begin position="295"/>
        <end position="306"/>
    </location>
</feature>
<dbReference type="Gene3D" id="1.25.40.530">
    <property type="entry name" value="MyTH4 domain"/>
    <property type="match status" value="1"/>
</dbReference>
<dbReference type="CDD" id="cd00201">
    <property type="entry name" value="WW"/>
    <property type="match status" value="1"/>
</dbReference>
<dbReference type="Proteomes" id="UP001565368">
    <property type="component" value="Unassembled WGS sequence"/>
</dbReference>
<dbReference type="InterPro" id="IPR000857">
    <property type="entry name" value="MyTH4_dom"/>
</dbReference>
<feature type="region of interest" description="Disordered" evidence="1">
    <location>
        <begin position="433"/>
        <end position="453"/>
    </location>
</feature>
<proteinExistence type="predicted"/>
<dbReference type="PROSITE" id="PS50238">
    <property type="entry name" value="RHOGAP"/>
    <property type="match status" value="1"/>
</dbReference>
<feature type="compositionally biased region" description="Polar residues" evidence="1">
    <location>
        <begin position="218"/>
        <end position="231"/>
    </location>
</feature>
<dbReference type="InterPro" id="IPR001202">
    <property type="entry name" value="WW_dom"/>
</dbReference>
<sequence length="812" mass="89000">MQQHQPTQPSLVASLLAALPPAGSNGGSSANSSSEAIEHRPSPGQGAARSHVDVGKNGPNGTSAGSSGAQDEHEHEPAEPPAALSPVDVREMLSHCDDATMSWSLQFWVTIADPLTHHVFFACPASGQCSWEPPVGAFVVPRSPDGEWWELADPSRNNQSYYYNTLTSVTQWNRPDGDAFVIPLGLIQRNALPAHNVSNSSADDQSNRTSPDKLNGSLLPSTAPGGSNTSSVRFAQSPVVAVNAPDDESPAGSHEHIMERVASRELPAEGSTLQQPPPPPSHLPPVASGSSPLRNQDERAGGWWDRRKSRKARPRIMDISPVVGHAESSIPPSPPRSPIPIDDGSVNLTFQPASPTQAAYDTHTSFSTDMFADRYFATKRSGVLRQRLPLERIMEWQRNPISSPLLVLSKSSVQDAITTFKVIQHVMGERDRPVEAARSLSSPSITRSKGAEADTSETKMIILEEIRWMLQLGVGRTEMRDEIYCQLIKQLTRNPDQDATVLGFQLFCVFVHAFGPSKSFEPFVQSFLVRNVERTDYGIGIMSKFCLARLDSWLKNGGRGRVLTVAEIEHASDAAFYPSVYGQTLETIMQRQEGAYPELRIPIILPFLADGILALGGTEAEGIFRVPGDQDAIADLKARIDRGHYQLGGIDDPHVTGSLFKMWLRELDEPLVPTKQYNAALEASKDVDQTIIFLKKLPDHNRRVLLFVISFMQHFLDPAVVAVTKMTPSNLALVLAPNILRTTSEELSTVYNNTSFECRFVLNLLLHLDPPSVDPEYVPMHGGGERSSLDESDQDDDEFHESHAGDPVEDQQ</sequence>
<evidence type="ECO:0000313" key="6">
    <source>
        <dbReference type="Proteomes" id="UP001565368"/>
    </source>
</evidence>
<evidence type="ECO:0000256" key="1">
    <source>
        <dbReference type="SAM" id="MobiDB-lite"/>
    </source>
</evidence>
<organism evidence="5 6">
    <name type="scientific">Vanrija albida</name>
    <dbReference type="NCBI Taxonomy" id="181172"/>
    <lineage>
        <taxon>Eukaryota</taxon>
        <taxon>Fungi</taxon>
        <taxon>Dikarya</taxon>
        <taxon>Basidiomycota</taxon>
        <taxon>Agaricomycotina</taxon>
        <taxon>Tremellomycetes</taxon>
        <taxon>Trichosporonales</taxon>
        <taxon>Trichosporonaceae</taxon>
        <taxon>Vanrija</taxon>
    </lineage>
</organism>
<dbReference type="PANTHER" id="PTHR45876">
    <property type="entry name" value="FI04035P"/>
    <property type="match status" value="1"/>
</dbReference>
<dbReference type="SUPFAM" id="SSF48350">
    <property type="entry name" value="GTPase activation domain, GAP"/>
    <property type="match status" value="1"/>
</dbReference>
<dbReference type="Pfam" id="PF00620">
    <property type="entry name" value="RhoGAP"/>
    <property type="match status" value="1"/>
</dbReference>
<evidence type="ECO:0000259" key="3">
    <source>
        <dbReference type="PROSITE" id="PS50238"/>
    </source>
</evidence>
<dbReference type="InterPro" id="IPR038185">
    <property type="entry name" value="MyTH4_dom_sf"/>
</dbReference>
<dbReference type="EMBL" id="JBBXJM010000003">
    <property type="protein sequence ID" value="KAL1409821.1"/>
    <property type="molecule type" value="Genomic_DNA"/>
</dbReference>
<feature type="compositionally biased region" description="Low complexity" evidence="1">
    <location>
        <begin position="9"/>
        <end position="34"/>
    </location>
</feature>
<dbReference type="PANTHER" id="PTHR45876:SF8">
    <property type="entry name" value="FI04035P"/>
    <property type="match status" value="1"/>
</dbReference>
<dbReference type="PROSITE" id="PS01159">
    <property type="entry name" value="WW_DOMAIN_1"/>
    <property type="match status" value="1"/>
</dbReference>
<evidence type="ECO:0000313" key="5">
    <source>
        <dbReference type="EMBL" id="KAL1409821.1"/>
    </source>
</evidence>
<accession>A0ABR3Q597</accession>
<feature type="compositionally biased region" description="Polar residues" evidence="1">
    <location>
        <begin position="59"/>
        <end position="69"/>
    </location>
</feature>
<feature type="region of interest" description="Disordered" evidence="1">
    <location>
        <begin position="196"/>
        <end position="231"/>
    </location>
</feature>
<feature type="region of interest" description="Disordered" evidence="1">
    <location>
        <begin position="775"/>
        <end position="812"/>
    </location>
</feature>
<evidence type="ECO:0000259" key="4">
    <source>
        <dbReference type="PROSITE" id="PS51016"/>
    </source>
</evidence>
<feature type="domain" description="MyTH4" evidence="4">
    <location>
        <begin position="396"/>
        <end position="572"/>
    </location>
</feature>
<evidence type="ECO:0000259" key="2">
    <source>
        <dbReference type="PROSITE" id="PS50020"/>
    </source>
</evidence>
<dbReference type="InterPro" id="IPR036020">
    <property type="entry name" value="WW_dom_sf"/>
</dbReference>